<dbReference type="Pfam" id="PF07681">
    <property type="entry name" value="DoxX"/>
    <property type="match status" value="1"/>
</dbReference>
<protein>
    <submittedName>
        <fullName evidence="6">Transmembrane protein</fullName>
    </submittedName>
</protein>
<dbReference type="Proteomes" id="UP000294664">
    <property type="component" value="Unassembled WGS sequence"/>
</dbReference>
<organism evidence="6 7">
    <name type="scientific">Aquabacter spiritensis</name>
    <dbReference type="NCBI Taxonomy" id="933073"/>
    <lineage>
        <taxon>Bacteria</taxon>
        <taxon>Pseudomonadati</taxon>
        <taxon>Pseudomonadota</taxon>
        <taxon>Alphaproteobacteria</taxon>
        <taxon>Hyphomicrobiales</taxon>
        <taxon>Xanthobacteraceae</taxon>
        <taxon>Aquabacter</taxon>
    </lineage>
</organism>
<evidence type="ECO:0000313" key="7">
    <source>
        <dbReference type="Proteomes" id="UP000294664"/>
    </source>
</evidence>
<feature type="transmembrane region" description="Helical" evidence="5">
    <location>
        <begin position="50"/>
        <end position="72"/>
    </location>
</feature>
<reference evidence="6 7" key="1">
    <citation type="submission" date="2019-03" db="EMBL/GenBank/DDBJ databases">
        <title>Genomic Encyclopedia of Type Strains, Phase IV (KMG-IV): sequencing the most valuable type-strain genomes for metagenomic binning, comparative biology and taxonomic classification.</title>
        <authorList>
            <person name="Goeker M."/>
        </authorList>
    </citation>
    <scope>NUCLEOTIDE SEQUENCE [LARGE SCALE GENOMIC DNA]</scope>
    <source>
        <strain evidence="6 7">DSM 9035</strain>
    </source>
</reference>
<keyword evidence="2 5" id="KW-0812">Transmembrane</keyword>
<comment type="caution">
    <text evidence="6">The sequence shown here is derived from an EMBL/GenBank/DDBJ whole genome shotgun (WGS) entry which is preliminary data.</text>
</comment>
<accession>A0A4R3LSA3</accession>
<feature type="transmembrane region" description="Helical" evidence="5">
    <location>
        <begin position="12"/>
        <end position="30"/>
    </location>
</feature>
<evidence type="ECO:0000313" key="6">
    <source>
        <dbReference type="EMBL" id="TCT03241.1"/>
    </source>
</evidence>
<dbReference type="OrthoDB" id="7064507at2"/>
<feature type="transmembrane region" description="Helical" evidence="5">
    <location>
        <begin position="112"/>
        <end position="130"/>
    </location>
</feature>
<evidence type="ECO:0000256" key="3">
    <source>
        <dbReference type="ARBA" id="ARBA00022989"/>
    </source>
</evidence>
<evidence type="ECO:0000256" key="5">
    <source>
        <dbReference type="SAM" id="Phobius"/>
    </source>
</evidence>
<dbReference type="AlphaFoldDB" id="A0A4R3LSA3"/>
<evidence type="ECO:0000256" key="2">
    <source>
        <dbReference type="ARBA" id="ARBA00022692"/>
    </source>
</evidence>
<keyword evidence="7" id="KW-1185">Reference proteome</keyword>
<evidence type="ECO:0000256" key="1">
    <source>
        <dbReference type="ARBA" id="ARBA00004141"/>
    </source>
</evidence>
<evidence type="ECO:0000256" key="4">
    <source>
        <dbReference type="ARBA" id="ARBA00023136"/>
    </source>
</evidence>
<keyword evidence="4 5" id="KW-0472">Membrane</keyword>
<feature type="transmembrane region" description="Helical" evidence="5">
    <location>
        <begin position="79"/>
        <end position="100"/>
    </location>
</feature>
<dbReference type="InterPro" id="IPR032808">
    <property type="entry name" value="DoxX"/>
</dbReference>
<gene>
    <name evidence="6" type="ORF">EDC64_110106</name>
</gene>
<proteinExistence type="predicted"/>
<dbReference type="RefSeq" id="WP_132033036.1">
    <property type="nucleotide sequence ID" value="NZ_SMAI01000010.1"/>
</dbReference>
<keyword evidence="3 5" id="KW-1133">Transmembrane helix</keyword>
<sequence>MTPSLIAGLLDSRAFAIFARIVLTFVFWGAGLDKLNHFDAAVAEMAHVGLNPPAVFAILTIATLLVSSVLIIANVAAWLGYGALGVFLVLTIPLAHPFWAASGDEAVMHFRVAVEHVSLIGGLMTGAILSHRTRAAKAPRSLSPGPATP</sequence>
<dbReference type="GO" id="GO:0016020">
    <property type="term" value="C:membrane"/>
    <property type="evidence" value="ECO:0007669"/>
    <property type="project" value="UniProtKB-SubCell"/>
</dbReference>
<name>A0A4R3LSA3_9HYPH</name>
<comment type="subcellular location">
    <subcellularLocation>
        <location evidence="1">Membrane</location>
        <topology evidence="1">Multi-pass membrane protein</topology>
    </subcellularLocation>
</comment>
<dbReference type="EMBL" id="SMAI01000010">
    <property type="protein sequence ID" value="TCT03241.1"/>
    <property type="molecule type" value="Genomic_DNA"/>
</dbReference>